<keyword evidence="8" id="KW-1185">Reference proteome</keyword>
<dbReference type="PANTHER" id="PTHR48021:SF33">
    <property type="entry name" value="AT22075P-RELATED"/>
    <property type="match status" value="1"/>
</dbReference>
<dbReference type="InterPro" id="IPR036259">
    <property type="entry name" value="MFS_trans_sf"/>
</dbReference>
<feature type="transmembrane region" description="Helical" evidence="5">
    <location>
        <begin position="63"/>
        <end position="85"/>
    </location>
</feature>
<feature type="transmembrane region" description="Helical" evidence="5">
    <location>
        <begin position="334"/>
        <end position="353"/>
    </location>
</feature>
<evidence type="ECO:0000313" key="7">
    <source>
        <dbReference type="EMBL" id="KAG7301044.1"/>
    </source>
</evidence>
<feature type="transmembrane region" description="Helical" evidence="5">
    <location>
        <begin position="432"/>
        <end position="452"/>
    </location>
</feature>
<dbReference type="PROSITE" id="PS00216">
    <property type="entry name" value="SUGAR_TRANSPORT_1"/>
    <property type="match status" value="1"/>
</dbReference>
<feature type="transmembrane region" description="Helical" evidence="5">
    <location>
        <begin position="20"/>
        <end position="43"/>
    </location>
</feature>
<dbReference type="EMBL" id="JAHIBW010000020">
    <property type="protein sequence ID" value="KAG7301044.1"/>
    <property type="molecule type" value="Genomic_DNA"/>
</dbReference>
<protein>
    <recommendedName>
        <fullName evidence="6">Major facilitator superfamily (MFS) profile domain-containing protein</fullName>
    </recommendedName>
</protein>
<feature type="transmembrane region" description="Helical" evidence="5">
    <location>
        <begin position="365"/>
        <end position="389"/>
    </location>
</feature>
<accession>A0ABQ7Q7F3</accession>
<dbReference type="InterPro" id="IPR005828">
    <property type="entry name" value="MFS_sugar_transport-like"/>
</dbReference>
<evidence type="ECO:0000259" key="6">
    <source>
        <dbReference type="PROSITE" id="PS50850"/>
    </source>
</evidence>
<evidence type="ECO:0000256" key="2">
    <source>
        <dbReference type="ARBA" id="ARBA00022692"/>
    </source>
</evidence>
<dbReference type="SUPFAM" id="SSF103473">
    <property type="entry name" value="MFS general substrate transporter"/>
    <property type="match status" value="1"/>
</dbReference>
<dbReference type="InterPro" id="IPR005829">
    <property type="entry name" value="Sugar_transporter_CS"/>
</dbReference>
<dbReference type="Gene3D" id="1.20.1250.20">
    <property type="entry name" value="MFS general substrate transporter like domains"/>
    <property type="match status" value="1"/>
</dbReference>
<dbReference type="Pfam" id="PF00083">
    <property type="entry name" value="Sugar_tr"/>
    <property type="match status" value="1"/>
</dbReference>
<dbReference type="InterPro" id="IPR050549">
    <property type="entry name" value="MFS_Trehalose_Transporter"/>
</dbReference>
<comment type="caution">
    <text evidence="7">The sequence shown here is derived from an EMBL/GenBank/DDBJ whole genome shotgun (WGS) entry which is preliminary data.</text>
</comment>
<feature type="transmembrane region" description="Helical" evidence="5">
    <location>
        <begin position="401"/>
        <end position="420"/>
    </location>
</feature>
<organism evidence="7 8">
    <name type="scientific">Plutella xylostella</name>
    <name type="common">Diamondback moth</name>
    <name type="synonym">Plutella maculipennis</name>
    <dbReference type="NCBI Taxonomy" id="51655"/>
    <lineage>
        <taxon>Eukaryota</taxon>
        <taxon>Metazoa</taxon>
        <taxon>Ecdysozoa</taxon>
        <taxon>Arthropoda</taxon>
        <taxon>Hexapoda</taxon>
        <taxon>Insecta</taxon>
        <taxon>Pterygota</taxon>
        <taxon>Neoptera</taxon>
        <taxon>Endopterygota</taxon>
        <taxon>Lepidoptera</taxon>
        <taxon>Glossata</taxon>
        <taxon>Ditrysia</taxon>
        <taxon>Yponomeutoidea</taxon>
        <taxon>Plutellidae</taxon>
        <taxon>Plutella</taxon>
    </lineage>
</organism>
<evidence type="ECO:0000313" key="8">
    <source>
        <dbReference type="Proteomes" id="UP000823941"/>
    </source>
</evidence>
<keyword evidence="2 5" id="KW-0812">Transmembrane</keyword>
<reference evidence="7 8" key="1">
    <citation type="submission" date="2021-06" db="EMBL/GenBank/DDBJ databases">
        <title>A haploid diamondback moth (Plutella xylostella L.) genome assembly resolves 31 chromosomes and identifies a diamide resistance mutation.</title>
        <authorList>
            <person name="Ward C.M."/>
            <person name="Perry K.D."/>
            <person name="Baker G."/>
            <person name="Powis K."/>
            <person name="Heckel D.G."/>
            <person name="Baxter S.W."/>
        </authorList>
    </citation>
    <scope>NUCLEOTIDE SEQUENCE [LARGE SCALE GENOMIC DNA]</scope>
    <source>
        <strain evidence="7 8">LV</strain>
        <tissue evidence="7">Single pupa</tissue>
    </source>
</reference>
<gene>
    <name evidence="7" type="ORF">JYU34_015419</name>
</gene>
<dbReference type="PANTHER" id="PTHR48021">
    <property type="match status" value="1"/>
</dbReference>
<feature type="transmembrane region" description="Helical" evidence="5">
    <location>
        <begin position="175"/>
        <end position="194"/>
    </location>
</feature>
<dbReference type="Proteomes" id="UP000823941">
    <property type="component" value="Chromosome 20"/>
</dbReference>
<feature type="domain" description="Major facilitator superfamily (MFS) profile" evidence="6">
    <location>
        <begin position="22"/>
        <end position="456"/>
    </location>
</feature>
<evidence type="ECO:0000256" key="5">
    <source>
        <dbReference type="SAM" id="Phobius"/>
    </source>
</evidence>
<sequence length="485" mass="53442">MFFVNFFNYFRREGSQFNQVLCGILINLPVLCYGASIGWMSPMTLVLQSPDSPRGTPMTDDEISWMAAATFATAVPAVFVFGYMLDRCGRKAALIFTSAQFVGCWAIKLCSTEHWALVAARGLAGAGLAGCYVVAPLYTKEISEDSIRGAMGSLVILSQTVGNLLLYILGDMLSYHAVLWVCLSIPAAHVLLFLKMPESPSYLLRRGQHEETMEVIAWLRCRSTSDPLVQTEMQLLKQEEEEERGNTEFAIRGIFTNKILFQAFRITMVLSIAREVCGTIPVLTFASDIFSMASSPGSGLVLTPNQQAMMLGVVQVAGSALASASVENLGRKPLLFITSLVSGLSMCALALWFLALSRHEAMAHWIPIVALCVCIFCDASGLQPVSLVVMSEMFSFQYRSTVTSIAMSTVCFFNFIQLRFFKPLANSVGVHVTFFIFGAICLANAIYIALVVPETRLRKVDEIYQELRDSEECDSDISRSDCQEV</sequence>
<evidence type="ECO:0000256" key="4">
    <source>
        <dbReference type="ARBA" id="ARBA00023136"/>
    </source>
</evidence>
<proteinExistence type="predicted"/>
<dbReference type="InterPro" id="IPR020846">
    <property type="entry name" value="MFS_dom"/>
</dbReference>
<feature type="transmembrane region" description="Helical" evidence="5">
    <location>
        <begin position="115"/>
        <end position="138"/>
    </location>
</feature>
<evidence type="ECO:0000256" key="3">
    <source>
        <dbReference type="ARBA" id="ARBA00022989"/>
    </source>
</evidence>
<keyword evidence="3 5" id="KW-1133">Transmembrane helix</keyword>
<dbReference type="PROSITE" id="PS50850">
    <property type="entry name" value="MFS"/>
    <property type="match status" value="1"/>
</dbReference>
<name>A0ABQ7Q7F3_PLUXY</name>
<keyword evidence="4 5" id="KW-0472">Membrane</keyword>
<comment type="subcellular location">
    <subcellularLocation>
        <location evidence="1">Membrane</location>
        <topology evidence="1">Multi-pass membrane protein</topology>
    </subcellularLocation>
</comment>
<evidence type="ECO:0000256" key="1">
    <source>
        <dbReference type="ARBA" id="ARBA00004141"/>
    </source>
</evidence>